<keyword evidence="3" id="KW-1185">Reference proteome</keyword>
<accession>A0A9P0KW90</accession>
<keyword evidence="1" id="KW-0732">Signal</keyword>
<dbReference type="EMBL" id="CAKOFQ010006949">
    <property type="protein sequence ID" value="CAH1984080.1"/>
    <property type="molecule type" value="Genomic_DNA"/>
</dbReference>
<dbReference type="AlphaFoldDB" id="A0A9P0KW90"/>
<protein>
    <submittedName>
        <fullName evidence="2">Uncharacterized protein</fullName>
    </submittedName>
</protein>
<dbReference type="OrthoDB" id="6792899at2759"/>
<reference evidence="2" key="1">
    <citation type="submission" date="2022-03" db="EMBL/GenBank/DDBJ databases">
        <authorList>
            <person name="Sayadi A."/>
        </authorList>
    </citation>
    <scope>NUCLEOTIDE SEQUENCE</scope>
</reference>
<feature type="chain" id="PRO_5040370000" evidence="1">
    <location>
        <begin position="23"/>
        <end position="255"/>
    </location>
</feature>
<name>A0A9P0KW90_ACAOB</name>
<evidence type="ECO:0000313" key="2">
    <source>
        <dbReference type="EMBL" id="CAH1984080.1"/>
    </source>
</evidence>
<evidence type="ECO:0000256" key="1">
    <source>
        <dbReference type="SAM" id="SignalP"/>
    </source>
</evidence>
<dbReference type="Proteomes" id="UP001152888">
    <property type="component" value="Unassembled WGS sequence"/>
</dbReference>
<evidence type="ECO:0000313" key="3">
    <source>
        <dbReference type="Proteomes" id="UP001152888"/>
    </source>
</evidence>
<feature type="signal peptide" evidence="1">
    <location>
        <begin position="1"/>
        <end position="22"/>
    </location>
</feature>
<sequence length="255" mass="28008">MTYKKCLHFFLVTCALSSQVECQQAEAEDYSDVAELRGLIDFDQVAKSLKNRVDKGLDSAAKVINGVLDEISKSFDQAITTAFPLLSSKVIDFGKTLVGLKKQIGGQNVEINVCLIDEASKRIDNLPDDLANLIVQCKSHVAASLKNYTDDIKTQLTRISNETYVLVKQGIKCGKNYKFGCITNVALEISKAIIRVPGEIAYQISDITQLATSFMKQAYSCVKVSVAKTIKIGKKLVKQVEECSKEHAFPTATIS</sequence>
<organism evidence="2 3">
    <name type="scientific">Acanthoscelides obtectus</name>
    <name type="common">Bean weevil</name>
    <name type="synonym">Bruchus obtectus</name>
    <dbReference type="NCBI Taxonomy" id="200917"/>
    <lineage>
        <taxon>Eukaryota</taxon>
        <taxon>Metazoa</taxon>
        <taxon>Ecdysozoa</taxon>
        <taxon>Arthropoda</taxon>
        <taxon>Hexapoda</taxon>
        <taxon>Insecta</taxon>
        <taxon>Pterygota</taxon>
        <taxon>Neoptera</taxon>
        <taxon>Endopterygota</taxon>
        <taxon>Coleoptera</taxon>
        <taxon>Polyphaga</taxon>
        <taxon>Cucujiformia</taxon>
        <taxon>Chrysomeloidea</taxon>
        <taxon>Chrysomelidae</taxon>
        <taxon>Bruchinae</taxon>
        <taxon>Bruchini</taxon>
        <taxon>Acanthoscelides</taxon>
    </lineage>
</organism>
<proteinExistence type="predicted"/>
<gene>
    <name evidence="2" type="ORF">ACAOBT_LOCUS15894</name>
</gene>
<comment type="caution">
    <text evidence="2">The sequence shown here is derived from an EMBL/GenBank/DDBJ whole genome shotgun (WGS) entry which is preliminary data.</text>
</comment>